<name>A0A6P5GTK1_ANACO</name>
<evidence type="ECO:0000256" key="2">
    <source>
        <dbReference type="ARBA" id="ARBA00004229"/>
    </source>
</evidence>
<feature type="compositionally biased region" description="Basic and acidic residues" evidence="21">
    <location>
        <begin position="296"/>
        <end position="305"/>
    </location>
</feature>
<dbReference type="OrthoDB" id="407298at2759"/>
<feature type="compositionally biased region" description="Basic residues" evidence="21">
    <location>
        <begin position="286"/>
        <end position="295"/>
    </location>
</feature>
<comment type="similarity">
    <text evidence="3 19">Belongs to the lipoxygenase family.</text>
</comment>
<feature type="region of interest" description="Disordered" evidence="21">
    <location>
        <begin position="281"/>
        <end position="305"/>
    </location>
</feature>
<evidence type="ECO:0000256" key="4">
    <source>
        <dbReference type="ARBA" id="ARBA00022516"/>
    </source>
</evidence>
<evidence type="ECO:0000256" key="15">
    <source>
        <dbReference type="ARBA" id="ARBA00023160"/>
    </source>
</evidence>
<comment type="subcellular location">
    <subcellularLocation>
        <location evidence="2">Plastid</location>
        <location evidence="2">Chloroplast</location>
    </subcellularLocation>
</comment>
<evidence type="ECO:0000256" key="1">
    <source>
        <dbReference type="ARBA" id="ARBA00001962"/>
    </source>
</evidence>
<evidence type="ECO:0000256" key="18">
    <source>
        <dbReference type="PROSITE-ProRule" id="PRU00152"/>
    </source>
</evidence>
<evidence type="ECO:0000259" key="23">
    <source>
        <dbReference type="PROSITE" id="PS51393"/>
    </source>
</evidence>
<dbReference type="InterPro" id="IPR020833">
    <property type="entry name" value="LipOase_Fe_BS"/>
</dbReference>
<dbReference type="SMART" id="SM00308">
    <property type="entry name" value="LH2"/>
    <property type="match status" value="1"/>
</dbReference>
<dbReference type="Pfam" id="PF00305">
    <property type="entry name" value="Lipoxygenase"/>
    <property type="match status" value="1"/>
</dbReference>
<dbReference type="GO" id="GO:0031408">
    <property type="term" value="P:oxylipin biosynthetic process"/>
    <property type="evidence" value="ECO:0007669"/>
    <property type="project" value="UniProtKB-UniRule"/>
</dbReference>
<evidence type="ECO:0000256" key="12">
    <source>
        <dbReference type="ARBA" id="ARBA00023002"/>
    </source>
</evidence>
<evidence type="ECO:0000256" key="3">
    <source>
        <dbReference type="ARBA" id="ARBA00009419"/>
    </source>
</evidence>
<dbReference type="GO" id="GO:0046872">
    <property type="term" value="F:metal ion binding"/>
    <property type="evidence" value="ECO:0007669"/>
    <property type="project" value="UniProtKB-UniRule"/>
</dbReference>
<evidence type="ECO:0000256" key="13">
    <source>
        <dbReference type="ARBA" id="ARBA00023004"/>
    </source>
</evidence>
<reference evidence="25" key="2">
    <citation type="submission" date="2025-08" db="UniProtKB">
        <authorList>
            <consortium name="RefSeq"/>
        </authorList>
    </citation>
    <scope>IDENTIFICATION</scope>
    <source>
        <tissue evidence="25">Leaf</tissue>
    </source>
</reference>
<dbReference type="InterPro" id="IPR027433">
    <property type="entry name" value="Lipoxygenase_dom_3"/>
</dbReference>
<gene>
    <name evidence="25" type="primary">LOC109724709</name>
</gene>
<dbReference type="GeneID" id="109724709"/>
<dbReference type="EC" id="1.13.11.-" evidence="20"/>
<keyword evidence="8 20" id="KW-0925">Oxylipin biosynthesis</keyword>
<keyword evidence="6" id="KW-0934">Plastid</keyword>
<keyword evidence="4 20" id="KW-0444">Lipid biosynthesis</keyword>
<dbReference type="GO" id="GO:0034440">
    <property type="term" value="P:lipid oxidation"/>
    <property type="evidence" value="ECO:0007669"/>
    <property type="project" value="InterPro"/>
</dbReference>
<evidence type="ECO:0000313" key="25">
    <source>
        <dbReference type="RefSeq" id="XP_020109208.1"/>
    </source>
</evidence>
<comment type="catalytic activity">
    <reaction evidence="16">
        <text>(9Z,12Z)-octadecadienoate + O2 = (13S)-hydroperoxy-(9Z,11E)-octadecadienoate</text>
        <dbReference type="Rhea" id="RHEA:22780"/>
        <dbReference type="ChEBI" id="CHEBI:15379"/>
        <dbReference type="ChEBI" id="CHEBI:30245"/>
        <dbReference type="ChEBI" id="CHEBI:57466"/>
        <dbReference type="EC" id="1.13.11.12"/>
    </reaction>
</comment>
<dbReference type="Gene3D" id="4.10.372.10">
    <property type="entry name" value="Lipoxygenase-1, Domain 3"/>
    <property type="match status" value="1"/>
</dbReference>
<evidence type="ECO:0000256" key="16">
    <source>
        <dbReference type="ARBA" id="ARBA00051140"/>
    </source>
</evidence>
<dbReference type="InterPro" id="IPR001024">
    <property type="entry name" value="PLAT/LH2_dom"/>
</dbReference>
<dbReference type="GO" id="GO:0009507">
    <property type="term" value="C:chloroplast"/>
    <property type="evidence" value="ECO:0007669"/>
    <property type="project" value="UniProtKB-SubCell"/>
</dbReference>
<keyword evidence="14" id="KW-0443">Lipid metabolism</keyword>
<dbReference type="FunFam" id="4.10.375.10:FF:000001">
    <property type="entry name" value="Lipoxygenase"/>
    <property type="match status" value="1"/>
</dbReference>
<keyword evidence="9" id="KW-0276">Fatty acid metabolism</keyword>
<evidence type="ECO:0000256" key="7">
    <source>
        <dbReference type="ARBA" id="ARBA00022723"/>
    </source>
</evidence>
<keyword evidence="10" id="KW-0809">Transit peptide</keyword>
<dbReference type="Pfam" id="PF01477">
    <property type="entry name" value="PLAT"/>
    <property type="match status" value="1"/>
</dbReference>
<keyword evidence="7 19" id="KW-0479">Metal-binding</keyword>
<dbReference type="InterPro" id="IPR013819">
    <property type="entry name" value="LipOase_C"/>
</dbReference>
<evidence type="ECO:0000259" key="22">
    <source>
        <dbReference type="PROSITE" id="PS50095"/>
    </source>
</evidence>
<dbReference type="RefSeq" id="XP_020109208.1">
    <property type="nucleotide sequence ID" value="XM_020253619.1"/>
</dbReference>
<evidence type="ECO:0000256" key="5">
    <source>
        <dbReference type="ARBA" id="ARBA00022528"/>
    </source>
</evidence>
<comment type="cofactor">
    <cofactor evidence="1 19">
        <name>Fe cation</name>
        <dbReference type="ChEBI" id="CHEBI:24875"/>
    </cofactor>
</comment>
<dbReference type="FunFam" id="3.10.450.60:FF:000005">
    <property type="entry name" value="Lipoxygenase"/>
    <property type="match status" value="1"/>
</dbReference>
<dbReference type="SUPFAM" id="SSF48484">
    <property type="entry name" value="Lipoxigenase"/>
    <property type="match status" value="1"/>
</dbReference>
<dbReference type="AlphaFoldDB" id="A0A6P5GTK1"/>
<keyword evidence="24" id="KW-1185">Reference proteome</keyword>
<comment type="pathway">
    <text evidence="20">Lipid metabolism; oxylipin biosynthesis.</text>
</comment>
<dbReference type="SUPFAM" id="SSF49723">
    <property type="entry name" value="Lipase/lipooxygenase domain (PLAT/LH2 domain)"/>
    <property type="match status" value="1"/>
</dbReference>
<dbReference type="UniPathway" id="UPA00382"/>
<keyword evidence="15 20" id="KW-0275">Fatty acid biosynthesis</keyword>
<dbReference type="InterPro" id="IPR036392">
    <property type="entry name" value="PLAT/LH2_dom_sf"/>
</dbReference>
<dbReference type="Gene3D" id="1.20.245.10">
    <property type="entry name" value="Lipoxygenase-1, Domain 5"/>
    <property type="match status" value="1"/>
</dbReference>
<evidence type="ECO:0000256" key="20">
    <source>
        <dbReference type="RuleBase" id="RU003975"/>
    </source>
</evidence>
<dbReference type="FunFam" id="1.20.245.10:FF:000002">
    <property type="entry name" value="Lipoxygenase"/>
    <property type="match status" value="1"/>
</dbReference>
<dbReference type="PROSITE" id="PS50095">
    <property type="entry name" value="PLAT"/>
    <property type="match status" value="1"/>
</dbReference>
<evidence type="ECO:0000256" key="11">
    <source>
        <dbReference type="ARBA" id="ARBA00022964"/>
    </source>
</evidence>
<evidence type="ECO:0000256" key="8">
    <source>
        <dbReference type="ARBA" id="ARBA00022767"/>
    </source>
</evidence>
<dbReference type="GO" id="GO:0009611">
    <property type="term" value="P:response to wounding"/>
    <property type="evidence" value="ECO:0007669"/>
    <property type="project" value="UniProtKB-ARBA"/>
</dbReference>
<reference evidence="24" key="1">
    <citation type="journal article" date="2015" name="Nat. Genet.">
        <title>The pineapple genome and the evolution of CAM photosynthesis.</title>
        <authorList>
            <person name="Ming R."/>
            <person name="VanBuren R."/>
            <person name="Wai C.M."/>
            <person name="Tang H."/>
            <person name="Schatz M.C."/>
            <person name="Bowers J.E."/>
            <person name="Lyons E."/>
            <person name="Wang M.L."/>
            <person name="Chen J."/>
            <person name="Biggers E."/>
            <person name="Zhang J."/>
            <person name="Huang L."/>
            <person name="Zhang L."/>
            <person name="Miao W."/>
            <person name="Zhang J."/>
            <person name="Ye Z."/>
            <person name="Miao C."/>
            <person name="Lin Z."/>
            <person name="Wang H."/>
            <person name="Zhou H."/>
            <person name="Yim W.C."/>
            <person name="Priest H.D."/>
            <person name="Zheng C."/>
            <person name="Woodhouse M."/>
            <person name="Edger P.P."/>
            <person name="Guyot R."/>
            <person name="Guo H.B."/>
            <person name="Guo H."/>
            <person name="Zheng G."/>
            <person name="Singh R."/>
            <person name="Sharma A."/>
            <person name="Min X."/>
            <person name="Zheng Y."/>
            <person name="Lee H."/>
            <person name="Gurtowski J."/>
            <person name="Sedlazeck F.J."/>
            <person name="Harkess A."/>
            <person name="McKain M.R."/>
            <person name="Liao Z."/>
            <person name="Fang J."/>
            <person name="Liu J."/>
            <person name="Zhang X."/>
            <person name="Zhang Q."/>
            <person name="Hu W."/>
            <person name="Qin Y."/>
            <person name="Wang K."/>
            <person name="Chen L.Y."/>
            <person name="Shirley N."/>
            <person name="Lin Y.R."/>
            <person name="Liu L.Y."/>
            <person name="Hernandez A.G."/>
            <person name="Wright C.L."/>
            <person name="Bulone V."/>
            <person name="Tuskan G.A."/>
            <person name="Heath K."/>
            <person name="Zee F."/>
            <person name="Moore P.H."/>
            <person name="Sunkar R."/>
            <person name="Leebens-Mack J.H."/>
            <person name="Mockler T."/>
            <person name="Bennetzen J.L."/>
            <person name="Freeling M."/>
            <person name="Sankoff D."/>
            <person name="Paterson A.H."/>
            <person name="Zhu X."/>
            <person name="Yang X."/>
            <person name="Smith J.A."/>
            <person name="Cushman J.C."/>
            <person name="Paull R.E."/>
            <person name="Yu Q."/>
        </authorList>
    </citation>
    <scope>NUCLEOTIDE SEQUENCE [LARGE SCALE GENOMIC DNA]</scope>
    <source>
        <strain evidence="24">cv. F153</strain>
    </source>
</reference>
<accession>A0A6P5GTK1</accession>
<evidence type="ECO:0000256" key="6">
    <source>
        <dbReference type="ARBA" id="ARBA00022640"/>
    </source>
</evidence>
<feature type="domain" description="Lipoxygenase" evidence="23">
    <location>
        <begin position="218"/>
        <end position="912"/>
    </location>
</feature>
<dbReference type="PRINTS" id="PR00468">
    <property type="entry name" value="PLTLPOXGNASE"/>
</dbReference>
<dbReference type="Proteomes" id="UP000515123">
    <property type="component" value="Linkage group 19"/>
</dbReference>
<evidence type="ECO:0000256" key="19">
    <source>
        <dbReference type="RuleBase" id="RU003974"/>
    </source>
</evidence>
<organism evidence="24 25">
    <name type="scientific">Ananas comosus</name>
    <name type="common">Pineapple</name>
    <name type="synonym">Ananas ananas</name>
    <dbReference type="NCBI Taxonomy" id="4615"/>
    <lineage>
        <taxon>Eukaryota</taxon>
        <taxon>Viridiplantae</taxon>
        <taxon>Streptophyta</taxon>
        <taxon>Embryophyta</taxon>
        <taxon>Tracheophyta</taxon>
        <taxon>Spermatophyta</taxon>
        <taxon>Magnoliopsida</taxon>
        <taxon>Liliopsida</taxon>
        <taxon>Poales</taxon>
        <taxon>Bromeliaceae</taxon>
        <taxon>Bromelioideae</taxon>
        <taxon>Ananas</taxon>
    </lineage>
</organism>
<dbReference type="PANTHER" id="PTHR11771">
    <property type="entry name" value="LIPOXYGENASE"/>
    <property type="match status" value="1"/>
</dbReference>
<keyword evidence="11 19" id="KW-0223">Dioxygenase</keyword>
<comment type="caution">
    <text evidence="18">Lacks conserved residue(s) required for the propagation of feature annotation.</text>
</comment>
<dbReference type="Gene3D" id="2.60.60.20">
    <property type="entry name" value="PLAT/LH2 domain"/>
    <property type="match status" value="1"/>
</dbReference>
<dbReference type="InterPro" id="IPR000907">
    <property type="entry name" value="LipOase"/>
</dbReference>
<dbReference type="PROSITE" id="PS51393">
    <property type="entry name" value="LIPOXYGENASE_3"/>
    <property type="match status" value="1"/>
</dbReference>
<dbReference type="PRINTS" id="PR00087">
    <property type="entry name" value="LIPOXYGENASE"/>
</dbReference>
<evidence type="ECO:0000256" key="9">
    <source>
        <dbReference type="ARBA" id="ARBA00022832"/>
    </source>
</evidence>
<dbReference type="InterPro" id="IPR020834">
    <property type="entry name" value="LipOase_CS"/>
</dbReference>
<feature type="region of interest" description="Disordered" evidence="21">
    <location>
        <begin position="29"/>
        <end position="50"/>
    </location>
</feature>
<evidence type="ECO:0000256" key="21">
    <source>
        <dbReference type="SAM" id="MobiDB-lite"/>
    </source>
</evidence>
<sequence length="912" mass="103147">MLKPLLRAQNNSPSLFFISSLNPIINPTTIPKPRHAQSQSCQSRRREATPRALRVRCEAANEAAARSAAAATATKSPAKVKAVVTVQSTVSRALSDLSVARGLDDVTDLLGKTLLLELVSSELDPRTGLEKETIAGYTNKASKHCDKVKYEGEFSVPSTFGEVGAVVVENEHLKEMYLHNIVLTPAGDNATSLTIDCRSWVHSKFDNPEKRVFFTSKSYLPSQTPSGLERFRKKELANIRGDGTGERKPFERIYDYDTYNDLGDPDKSEDLARPVLGGSKEFPYPRRCRTGRPRTKKDPLSEERSSSIYIPRDESFSEVKGLTFSGTAFRSVLNVVVPSIKTAINDTKLSFPYFTAIDSLFNEGVKLPKQEGLSFFRTIIPRIIKTLEDSTDNVLHFETPEMIDRDKFAWLRDEEFSRQILAGVNPFSIQLVTEFPFVSKLDPEVYGPAESAITAKLIEREILGVMTVEEALKKKRLFILDYHDQVLPYVHKVRELEDMTLYASRTVFFLTSDEALMPIAIELTRPASHTKPQWRQVFTRCWDATGAWLWRLAKVHVCATDACYHQFVIHWLRTHCCTEPYIIAANRQLSAMHPIYRLLHPHFRYTMEINAMARQSLISAGSIMETCFSLGKYSIEFSAIAYGQLWRFDMEALPADLIRRGMAVEDPTAEHGLRLTIKDYPFANDGLLIWSSIQQWVGDYVNRYYPTASDVMADHELQAWWEDVRTKGHADKKDEPWWPTVASPSELTQVLTTIIWVTSGHHAAVNFGLYHFSGYFPNRPTITRKEMPIEDTSLEDFVRFWRKPEAALLECFPSQIQATAMMTVLDVLSTHSPDEEYLGQEPEPAWTADAVVNAAFERFNGRMREIEGIIDARNADPKLKNRCGVGIVPYELLKPFSKPGVTGMGVPNSITI</sequence>
<dbReference type="GO" id="GO:0006633">
    <property type="term" value="P:fatty acid biosynthetic process"/>
    <property type="evidence" value="ECO:0007669"/>
    <property type="project" value="UniProtKB-KW"/>
</dbReference>
<evidence type="ECO:0000256" key="14">
    <source>
        <dbReference type="ARBA" id="ARBA00023098"/>
    </source>
</evidence>
<evidence type="ECO:0000256" key="17">
    <source>
        <dbReference type="ARBA" id="ARBA00052046"/>
    </source>
</evidence>
<dbReference type="PROSITE" id="PS00081">
    <property type="entry name" value="LIPOXYGENASE_2"/>
    <property type="match status" value="1"/>
</dbReference>
<proteinExistence type="inferred from homology"/>
<dbReference type="InterPro" id="IPR001246">
    <property type="entry name" value="LipOase_plant"/>
</dbReference>
<dbReference type="PROSITE" id="PS00711">
    <property type="entry name" value="LIPOXYGENASE_1"/>
    <property type="match status" value="1"/>
</dbReference>
<dbReference type="GO" id="GO:0016165">
    <property type="term" value="F:linoleate 13S-lipoxygenase activity"/>
    <property type="evidence" value="ECO:0007669"/>
    <property type="project" value="UniProtKB-EC"/>
</dbReference>
<dbReference type="InterPro" id="IPR036226">
    <property type="entry name" value="LipOase_C_sf"/>
</dbReference>
<dbReference type="Gene3D" id="3.10.450.60">
    <property type="match status" value="1"/>
</dbReference>
<protein>
    <recommendedName>
        <fullName evidence="20">Lipoxygenase</fullName>
        <ecNumber evidence="20">1.13.11.-</ecNumber>
    </recommendedName>
</protein>
<evidence type="ECO:0000256" key="10">
    <source>
        <dbReference type="ARBA" id="ARBA00022946"/>
    </source>
</evidence>
<keyword evidence="12 19" id="KW-0560">Oxidoreductase</keyword>
<keyword evidence="13 19" id="KW-0408">Iron</keyword>
<feature type="domain" description="PLAT" evidence="22">
    <location>
        <begin position="93"/>
        <end position="215"/>
    </location>
</feature>
<comment type="function">
    <text evidence="20">Plant lipoxygenase may be involved in a number of diverse aspects of plant physiology including growth and development, pest resistance, and senescence or responses to wounding.</text>
</comment>
<dbReference type="Gene3D" id="4.10.375.10">
    <property type="entry name" value="Lipoxygenase-1, Domain 2"/>
    <property type="match status" value="1"/>
</dbReference>
<evidence type="ECO:0000313" key="24">
    <source>
        <dbReference type="Proteomes" id="UP000515123"/>
    </source>
</evidence>
<comment type="catalytic activity">
    <reaction evidence="17">
        <text>(9Z,12Z,15Z)-octadecatrienoate + O2 = (13S)-hydroperoxy-(9Z,11E,15Z)-octadecatrienoate</text>
        <dbReference type="Rhea" id="RHEA:34495"/>
        <dbReference type="ChEBI" id="CHEBI:15379"/>
        <dbReference type="ChEBI" id="CHEBI:32387"/>
        <dbReference type="ChEBI" id="CHEBI:58757"/>
        <dbReference type="EC" id="1.13.11.12"/>
    </reaction>
</comment>
<keyword evidence="5" id="KW-0150">Chloroplast</keyword>